<evidence type="ECO:0000256" key="1">
    <source>
        <dbReference type="ARBA" id="ARBA00009943"/>
    </source>
</evidence>
<accession>A0ABU0E7S7</accession>
<dbReference type="Gene3D" id="3.40.630.30">
    <property type="match status" value="2"/>
</dbReference>
<dbReference type="InterPro" id="IPR050644">
    <property type="entry name" value="PG_Glycine_Bridge_Synth"/>
</dbReference>
<sequence>MKFEEISVAEFDAFASTHPLKNYLQCSKMDPVSKATGWENVYYVGIRRDNALVGAARLIALKNKANQYYFSAPSGPLLDFNDKELVAFFTTEIKKFVKSKKGFELNMNPLVIHKERNIDGDIVPDGEDNGTLVDYLKELGYRHNGFITQYDYTKDVRWVFMLDLEGKDEQTIFKEMKQNHRNIIKKTEKFCIEIKELGYDELGEFKKITEDTSKRRNFEDRTLEYYQSAYKQFIEDDQIKYLVAYLNVEAYIEKMQNELNKEEEKYKRNFEKNPDSGKTKELGVLVNSLTKRLKEAEELRADGEMIPLSAAMFIMYGDEITYMFSGSYDKYMNFYAQYAIQWYMIRWGIKHDYKRYNFRGITGCFDKKDPEYGVYEFKKGFNGYVCEYIGDFMLTTSVFNTILKIAKKVKG</sequence>
<keyword evidence="6" id="KW-0012">Acyltransferase</keyword>
<dbReference type="SUPFAM" id="SSF55729">
    <property type="entry name" value="Acyl-CoA N-acyltransferases (Nat)"/>
    <property type="match status" value="2"/>
</dbReference>
<evidence type="ECO:0000256" key="7">
    <source>
        <dbReference type="ARBA" id="ARBA00023316"/>
    </source>
</evidence>
<dbReference type="RefSeq" id="WP_307411016.1">
    <property type="nucleotide sequence ID" value="NZ_JAUSUR010000008.1"/>
</dbReference>
<evidence type="ECO:0000256" key="6">
    <source>
        <dbReference type="ARBA" id="ARBA00023315"/>
    </source>
</evidence>
<keyword evidence="8" id="KW-0175">Coiled coil</keyword>
<evidence type="ECO:0000256" key="4">
    <source>
        <dbReference type="ARBA" id="ARBA00022960"/>
    </source>
</evidence>
<dbReference type="EMBL" id="JAUSUR010000008">
    <property type="protein sequence ID" value="MDQ0362865.1"/>
    <property type="molecule type" value="Genomic_DNA"/>
</dbReference>
<reference evidence="9 10" key="1">
    <citation type="submission" date="2023-07" db="EMBL/GenBank/DDBJ databases">
        <title>Genomic Encyclopedia of Type Strains, Phase IV (KMG-IV): sequencing the most valuable type-strain genomes for metagenomic binning, comparative biology and taxonomic classification.</title>
        <authorList>
            <person name="Goeker M."/>
        </authorList>
    </citation>
    <scope>NUCLEOTIDE SEQUENCE [LARGE SCALE GENOMIC DNA]</scope>
    <source>
        <strain evidence="9 10">DSM 16784</strain>
    </source>
</reference>
<name>A0ABU0E7S7_9FIRM</name>
<evidence type="ECO:0000256" key="3">
    <source>
        <dbReference type="ARBA" id="ARBA00022679"/>
    </source>
</evidence>
<dbReference type="Pfam" id="PF02388">
    <property type="entry name" value="FemAB"/>
    <property type="match status" value="1"/>
</dbReference>
<evidence type="ECO:0000256" key="5">
    <source>
        <dbReference type="ARBA" id="ARBA00022984"/>
    </source>
</evidence>
<dbReference type="PANTHER" id="PTHR36174">
    <property type="entry name" value="LIPID II:GLYCINE GLYCYLTRANSFERASE"/>
    <property type="match status" value="1"/>
</dbReference>
<keyword evidence="4" id="KW-0133">Cell shape</keyword>
<evidence type="ECO:0000256" key="8">
    <source>
        <dbReference type="SAM" id="Coils"/>
    </source>
</evidence>
<keyword evidence="10" id="KW-1185">Reference proteome</keyword>
<keyword evidence="2" id="KW-0963">Cytoplasm</keyword>
<organism evidence="9 10">
    <name type="scientific">Breznakia pachnodae</name>
    <dbReference type="NCBI Taxonomy" id="265178"/>
    <lineage>
        <taxon>Bacteria</taxon>
        <taxon>Bacillati</taxon>
        <taxon>Bacillota</taxon>
        <taxon>Erysipelotrichia</taxon>
        <taxon>Erysipelotrichales</taxon>
        <taxon>Erysipelotrichaceae</taxon>
        <taxon>Breznakia</taxon>
    </lineage>
</organism>
<evidence type="ECO:0000313" key="10">
    <source>
        <dbReference type="Proteomes" id="UP001230220"/>
    </source>
</evidence>
<dbReference type="InterPro" id="IPR003447">
    <property type="entry name" value="FEMABX"/>
</dbReference>
<comment type="caution">
    <text evidence="9">The sequence shown here is derived from an EMBL/GenBank/DDBJ whole genome shotgun (WGS) entry which is preliminary data.</text>
</comment>
<dbReference type="PANTHER" id="PTHR36174:SF2">
    <property type="entry name" value="AMINOACYLTRANSFERASE FEMA"/>
    <property type="match status" value="1"/>
</dbReference>
<gene>
    <name evidence="9" type="ORF">J2S15_003626</name>
</gene>
<feature type="coiled-coil region" evidence="8">
    <location>
        <begin position="245"/>
        <end position="272"/>
    </location>
</feature>
<dbReference type="Gene3D" id="1.20.58.90">
    <property type="match status" value="1"/>
</dbReference>
<protein>
    <submittedName>
        <fullName evidence="9">Lipid II:glycine glycyltransferase (Peptidoglycan interpeptide bridge formation enzyme)</fullName>
    </submittedName>
</protein>
<keyword evidence="5" id="KW-0573">Peptidoglycan synthesis</keyword>
<proteinExistence type="inferred from homology"/>
<comment type="similarity">
    <text evidence="1">Belongs to the FemABX family.</text>
</comment>
<dbReference type="InterPro" id="IPR016181">
    <property type="entry name" value="Acyl_CoA_acyltransferase"/>
</dbReference>
<dbReference type="Proteomes" id="UP001230220">
    <property type="component" value="Unassembled WGS sequence"/>
</dbReference>
<evidence type="ECO:0000313" key="9">
    <source>
        <dbReference type="EMBL" id="MDQ0362865.1"/>
    </source>
</evidence>
<dbReference type="PROSITE" id="PS51191">
    <property type="entry name" value="FEMABX"/>
    <property type="match status" value="1"/>
</dbReference>
<keyword evidence="7" id="KW-0961">Cell wall biogenesis/degradation</keyword>
<keyword evidence="3" id="KW-0808">Transferase</keyword>
<evidence type="ECO:0000256" key="2">
    <source>
        <dbReference type="ARBA" id="ARBA00022490"/>
    </source>
</evidence>